<sequence>MLFYALAMTSTMIAVVFLSVLHVASGESYRLNRFFSKEPTGVRLFNKFSLMYLLPFIFIPFIRIRSFMLLSILFHVIMIVVMEDVLYMRGLWKKRTNVHFLVMVIFNLVFTIGLYLFYIGFLKDILDLPFPV</sequence>
<dbReference type="Proteomes" id="UP001519271">
    <property type="component" value="Unassembled WGS sequence"/>
</dbReference>
<proteinExistence type="predicted"/>
<dbReference type="EMBL" id="JAGGKC010000009">
    <property type="protein sequence ID" value="MBP1918918.1"/>
    <property type="molecule type" value="Genomic_DNA"/>
</dbReference>
<comment type="caution">
    <text evidence="2">The sequence shown here is derived from an EMBL/GenBank/DDBJ whole genome shotgun (WGS) entry which is preliminary data.</text>
</comment>
<protein>
    <submittedName>
        <fullName evidence="2">Uncharacterized protein</fullName>
    </submittedName>
</protein>
<gene>
    <name evidence="2" type="ORF">J2Z34_001398</name>
</gene>
<name>A0ABS4G2Y6_9CLOT</name>
<keyword evidence="1" id="KW-0812">Transmembrane</keyword>
<evidence type="ECO:0000313" key="3">
    <source>
        <dbReference type="Proteomes" id="UP001519271"/>
    </source>
</evidence>
<keyword evidence="1" id="KW-1133">Transmembrane helix</keyword>
<feature type="transmembrane region" description="Helical" evidence="1">
    <location>
        <begin position="68"/>
        <end position="88"/>
    </location>
</feature>
<evidence type="ECO:0000313" key="2">
    <source>
        <dbReference type="EMBL" id="MBP1918918.1"/>
    </source>
</evidence>
<dbReference type="RefSeq" id="WP_209459136.1">
    <property type="nucleotide sequence ID" value="NZ_JAGGKC010000009.1"/>
</dbReference>
<evidence type="ECO:0000256" key="1">
    <source>
        <dbReference type="SAM" id="Phobius"/>
    </source>
</evidence>
<keyword evidence="1" id="KW-0472">Membrane</keyword>
<accession>A0ABS4G2Y6</accession>
<keyword evidence="3" id="KW-1185">Reference proteome</keyword>
<feature type="transmembrane region" description="Helical" evidence="1">
    <location>
        <begin position="100"/>
        <end position="121"/>
    </location>
</feature>
<feature type="transmembrane region" description="Helical" evidence="1">
    <location>
        <begin position="6"/>
        <end position="24"/>
    </location>
</feature>
<reference evidence="2 3" key="1">
    <citation type="submission" date="2021-03" db="EMBL/GenBank/DDBJ databases">
        <title>Genomic Encyclopedia of Type Strains, Phase IV (KMG-IV): sequencing the most valuable type-strain genomes for metagenomic binning, comparative biology and taxonomic classification.</title>
        <authorList>
            <person name="Goeker M."/>
        </authorList>
    </citation>
    <scope>NUCLEOTIDE SEQUENCE [LARGE SCALE GENOMIC DNA]</scope>
    <source>
        <strain evidence="2 3">DSM 6139</strain>
    </source>
</reference>
<organism evidence="2 3">
    <name type="scientific">Youngiibacter multivorans</name>
    <dbReference type="NCBI Taxonomy" id="937251"/>
    <lineage>
        <taxon>Bacteria</taxon>
        <taxon>Bacillati</taxon>
        <taxon>Bacillota</taxon>
        <taxon>Clostridia</taxon>
        <taxon>Eubacteriales</taxon>
        <taxon>Clostridiaceae</taxon>
        <taxon>Youngiibacter</taxon>
    </lineage>
</organism>